<dbReference type="PANTHER" id="PTHR28037:SF1">
    <property type="entry name" value="ALCOHOL O-ACETYLTRANSFERASE 1-RELATED"/>
    <property type="match status" value="1"/>
</dbReference>
<accession>A0A238FCB0</accession>
<dbReference type="PANTHER" id="PTHR28037">
    <property type="entry name" value="ALCOHOL O-ACETYLTRANSFERASE 1-RELATED"/>
    <property type="match status" value="1"/>
</dbReference>
<protein>
    <submittedName>
        <fullName evidence="1">BQ2448_3058 protein</fullName>
    </submittedName>
</protein>
<gene>
    <name evidence="1" type="ORF">BQ2448_3058</name>
</gene>
<evidence type="ECO:0000313" key="1">
    <source>
        <dbReference type="EMBL" id="SCV71470.1"/>
    </source>
</evidence>
<name>A0A238FCB0_9BASI</name>
<dbReference type="InterPro" id="IPR023213">
    <property type="entry name" value="CAT-like_dom_sf"/>
</dbReference>
<dbReference type="AlphaFoldDB" id="A0A238FCB0"/>
<organism evidence="1 2">
    <name type="scientific">Microbotryum intermedium</name>
    <dbReference type="NCBI Taxonomy" id="269621"/>
    <lineage>
        <taxon>Eukaryota</taxon>
        <taxon>Fungi</taxon>
        <taxon>Dikarya</taxon>
        <taxon>Basidiomycota</taxon>
        <taxon>Pucciniomycotina</taxon>
        <taxon>Microbotryomycetes</taxon>
        <taxon>Microbotryales</taxon>
        <taxon>Microbotryaceae</taxon>
        <taxon>Microbotryum</taxon>
    </lineage>
</organism>
<keyword evidence="2" id="KW-1185">Reference proteome</keyword>
<sequence length="512" mass="56184">MSSRGRNLGLYERFSLARTNVGVAPSVVLHASFKKATMSATTGTSGQASVRVALERAIGDLLDEFPLLRGRIEGRYTTTPSYVERGTTSVSDILEVVGEQSSTGTEGSPSPDDVLRTRLEAGLYQANEMDISVGPLWKVVHYDWKEEQAIVLVVHHTLSDGLGSKNLFAQLIQRVTRPDETRLQNSSSRTPFEGIPKSQEETVPGLKRMRWSFWAGMIWSELVRPSWPLSLITLQKSRVLLNAPLVPPYQQRTTLRVARVPNELMAYLKGRARANGVSTLHPILHTALFASLLSCRTLSKDASDPSKNEILLETAMSLRDATLGHPNITGNYVASVSSPPSFKTASLATPFYSLTRSCASHLSSPAERTRAEQMMLSLSLIPERSPSVGAPVEQDTGWERWLRQKMTNEVDTWACTIDASNLGVFPVHKDVAEEIENLGWAQPGSAMGAAIGFNIMSSLANRGEMVVTFAYRRGTIRDALLDHICGTFSQVLERLGRSDNADEGVTLADLTE</sequence>
<dbReference type="OrthoDB" id="2150604at2759"/>
<dbReference type="Gene3D" id="3.30.559.10">
    <property type="entry name" value="Chloramphenicol acetyltransferase-like domain"/>
    <property type="match status" value="1"/>
</dbReference>
<reference evidence="2" key="1">
    <citation type="submission" date="2016-09" db="EMBL/GenBank/DDBJ databases">
        <authorList>
            <person name="Jeantristanb JTB J.-T."/>
            <person name="Ricardo R."/>
        </authorList>
    </citation>
    <scope>NUCLEOTIDE SEQUENCE [LARGE SCALE GENOMIC DNA]</scope>
</reference>
<evidence type="ECO:0000313" key="2">
    <source>
        <dbReference type="Proteomes" id="UP000198372"/>
    </source>
</evidence>
<proteinExistence type="predicted"/>
<dbReference type="Proteomes" id="UP000198372">
    <property type="component" value="Unassembled WGS sequence"/>
</dbReference>
<dbReference type="SUPFAM" id="SSF52777">
    <property type="entry name" value="CoA-dependent acyltransferases"/>
    <property type="match status" value="1"/>
</dbReference>
<dbReference type="STRING" id="269621.A0A238FCB0"/>
<dbReference type="EMBL" id="FMSP01000007">
    <property type="protein sequence ID" value="SCV71470.1"/>
    <property type="molecule type" value="Genomic_DNA"/>
</dbReference>
<dbReference type="InterPro" id="IPR052058">
    <property type="entry name" value="Alcohol_O-acetyltransferase"/>
</dbReference>